<dbReference type="EMBL" id="LT551899">
    <property type="protein sequence ID" value="SAL97673.1"/>
    <property type="molecule type" value="Genomic_DNA"/>
</dbReference>
<protein>
    <recommendedName>
        <fullName evidence="5">Extracellular membrane protein CFEM domain-containing protein</fullName>
    </recommendedName>
</protein>
<keyword evidence="4" id="KW-1185">Reference proteome</keyword>
<evidence type="ECO:0000313" key="4">
    <source>
        <dbReference type="Proteomes" id="UP000078561"/>
    </source>
</evidence>
<evidence type="ECO:0000256" key="1">
    <source>
        <dbReference type="SAM" id="MobiDB-lite"/>
    </source>
</evidence>
<feature type="compositionally biased region" description="Low complexity" evidence="1">
    <location>
        <begin position="135"/>
        <end position="159"/>
    </location>
</feature>
<feature type="region of interest" description="Disordered" evidence="1">
    <location>
        <begin position="135"/>
        <end position="170"/>
    </location>
</feature>
<name>A0A163J7U2_ABSGL</name>
<proteinExistence type="predicted"/>
<evidence type="ECO:0000313" key="3">
    <source>
        <dbReference type="EMBL" id="SAL97673.1"/>
    </source>
</evidence>
<organism evidence="3">
    <name type="scientific">Absidia glauca</name>
    <name type="common">Pin mould</name>
    <dbReference type="NCBI Taxonomy" id="4829"/>
    <lineage>
        <taxon>Eukaryota</taxon>
        <taxon>Fungi</taxon>
        <taxon>Fungi incertae sedis</taxon>
        <taxon>Mucoromycota</taxon>
        <taxon>Mucoromycotina</taxon>
        <taxon>Mucoromycetes</taxon>
        <taxon>Mucorales</taxon>
        <taxon>Cunninghamellaceae</taxon>
        <taxon>Absidia</taxon>
    </lineage>
</organism>
<accession>A0A163J7U2</accession>
<keyword evidence="2" id="KW-0732">Signal</keyword>
<sequence length="197" mass="20288">MKRWLSYTIIALASLATTTLASGNLPFDTLPKANCQVPTVCGQVKNVQCRCDDTITVCMNESRQYCWGSQTLHQTSGCPSIPSACASTFNSTASCLCNSTNLLCIDQYSHVCYGAIQGGSVSLLPLGGISPASSSIPPMSSSSSMSPTSSSPSPSSKPSGTMAATSTPIPNHGNPSLSSSLALVIIPLLLCITSSSI</sequence>
<gene>
    <name evidence="3" type="primary">ABSGL_03180.1 scaffold 4267</name>
</gene>
<reference evidence="3" key="1">
    <citation type="submission" date="2016-04" db="EMBL/GenBank/DDBJ databases">
        <authorList>
            <person name="Evans L.H."/>
            <person name="Alamgir A."/>
            <person name="Owens N."/>
            <person name="Weber N.D."/>
            <person name="Virtaneva K."/>
            <person name="Barbian K."/>
            <person name="Babar A."/>
            <person name="Rosenke K."/>
        </authorList>
    </citation>
    <scope>NUCLEOTIDE SEQUENCE [LARGE SCALE GENOMIC DNA]</scope>
    <source>
        <strain evidence="3">CBS 101.48</strain>
    </source>
</reference>
<dbReference type="Proteomes" id="UP000078561">
    <property type="component" value="Unassembled WGS sequence"/>
</dbReference>
<evidence type="ECO:0008006" key="5">
    <source>
        <dbReference type="Google" id="ProtNLM"/>
    </source>
</evidence>
<feature type="signal peptide" evidence="2">
    <location>
        <begin position="1"/>
        <end position="21"/>
    </location>
</feature>
<dbReference type="OrthoDB" id="2285968at2759"/>
<dbReference type="AlphaFoldDB" id="A0A163J7U2"/>
<dbReference type="InParanoid" id="A0A163J7U2"/>
<feature type="chain" id="PRO_5007843311" description="Extracellular membrane protein CFEM domain-containing protein" evidence="2">
    <location>
        <begin position="22"/>
        <end position="197"/>
    </location>
</feature>
<evidence type="ECO:0000256" key="2">
    <source>
        <dbReference type="SAM" id="SignalP"/>
    </source>
</evidence>